<protein>
    <recommendedName>
        <fullName evidence="2">F-box domain-containing protein</fullName>
    </recommendedName>
</protein>
<dbReference type="InterPro" id="IPR036047">
    <property type="entry name" value="F-box-like_dom_sf"/>
</dbReference>
<evidence type="ECO:0000259" key="2">
    <source>
        <dbReference type="PROSITE" id="PS50181"/>
    </source>
</evidence>
<keyword evidence="1" id="KW-0677">Repeat</keyword>
<dbReference type="SMART" id="SM00256">
    <property type="entry name" value="FBOX"/>
    <property type="match status" value="1"/>
</dbReference>
<dbReference type="EMBL" id="CM026421">
    <property type="protein sequence ID" value="KAG0589257.1"/>
    <property type="molecule type" value="Genomic_DNA"/>
</dbReference>
<accession>A0A8T0J142</accession>
<dbReference type="Pfam" id="PF03478">
    <property type="entry name" value="Beta-prop_KIB1-4"/>
    <property type="match status" value="1"/>
</dbReference>
<feature type="domain" description="F-box" evidence="2">
    <location>
        <begin position="101"/>
        <end position="147"/>
    </location>
</feature>
<keyword evidence="4" id="KW-1185">Reference proteome</keyword>
<dbReference type="AlphaFoldDB" id="A0A8T0J142"/>
<evidence type="ECO:0000313" key="4">
    <source>
        <dbReference type="Proteomes" id="UP000822688"/>
    </source>
</evidence>
<dbReference type="Gene3D" id="1.20.1280.50">
    <property type="match status" value="1"/>
</dbReference>
<gene>
    <name evidence="3" type="ORF">KC19_1G007900</name>
</gene>
<evidence type="ECO:0000256" key="1">
    <source>
        <dbReference type="ARBA" id="ARBA00022737"/>
    </source>
</evidence>
<dbReference type="SUPFAM" id="SSF81383">
    <property type="entry name" value="F-box domain"/>
    <property type="match status" value="1"/>
</dbReference>
<dbReference type="InterPro" id="IPR001810">
    <property type="entry name" value="F-box_dom"/>
</dbReference>
<dbReference type="OrthoDB" id="2095648at2759"/>
<dbReference type="Pfam" id="PF00646">
    <property type="entry name" value="F-box"/>
    <property type="match status" value="1"/>
</dbReference>
<proteinExistence type="predicted"/>
<reference evidence="3" key="1">
    <citation type="submission" date="2020-06" db="EMBL/GenBank/DDBJ databases">
        <title>WGS assembly of Ceratodon purpureus strain R40.</title>
        <authorList>
            <person name="Carey S.B."/>
            <person name="Jenkins J."/>
            <person name="Shu S."/>
            <person name="Lovell J.T."/>
            <person name="Sreedasyam A."/>
            <person name="Maumus F."/>
            <person name="Tiley G.P."/>
            <person name="Fernandez-Pozo N."/>
            <person name="Barry K."/>
            <person name="Chen C."/>
            <person name="Wang M."/>
            <person name="Lipzen A."/>
            <person name="Daum C."/>
            <person name="Saski C.A."/>
            <person name="Payton A.C."/>
            <person name="Mcbreen J.C."/>
            <person name="Conrad R.E."/>
            <person name="Kollar L.M."/>
            <person name="Olsson S."/>
            <person name="Huttunen S."/>
            <person name="Landis J.B."/>
            <person name="Wickett N.J."/>
            <person name="Johnson M.G."/>
            <person name="Rensing S.A."/>
            <person name="Grimwood J."/>
            <person name="Schmutz J."/>
            <person name="Mcdaniel S.F."/>
        </authorList>
    </citation>
    <scope>NUCLEOTIDE SEQUENCE</scope>
    <source>
        <strain evidence="3">R40</strain>
    </source>
</reference>
<dbReference type="PANTHER" id="PTHR31672">
    <property type="entry name" value="BNACNNG10540D PROTEIN"/>
    <property type="match status" value="1"/>
</dbReference>
<dbReference type="InterPro" id="IPR005174">
    <property type="entry name" value="KIB1-4_b-propeller"/>
</dbReference>
<sequence>MDSSHDHCDVVLDHCMAMIDTLSKYISGSLQNAVDPLRSLTPDEVGISYGINAYALMRETTNVRQKMMQHKRELEALVDAKKRASECLQSSRTGSGLDMDAEVWSRLPEELLHKVVAHLPVPSYLRFRSVCKSWDALATSEIFLSNVQLQEPWFLVYDVGDPSNDSDSVHLEPIASAYSFSEQKWRRLRLPHSTRNLKPLSSSEGLICFGCVITSEDDELPEYPLVVVNPITQEYHNLPPMLEPDDFPLPWYSSVGLTVDPISKAYKVVVIMKEPWNSKDYQVRIGNRLKIYDSVTEEWTVFPKREMVDYLGSKEIVYCSNSHIVDLSAVAMVNLYDLPGVDDMITHLETNVQECLFAVEIGYQPMCIVDLLCILRLEPQDEDWEFLTYVPLEPLHTFFGVKNLVEAVYTYDIHQCQNILLLVVLQVSTKDFESIRRRCTLMYDMSKDEWSPQPVLNGADGWVLSGEMNGLFFQPQMNAPV</sequence>
<dbReference type="FunFam" id="1.20.1280.50:FF:000008">
    <property type="entry name" value="F-box only protein 6"/>
    <property type="match status" value="1"/>
</dbReference>
<dbReference type="InterPro" id="IPR050796">
    <property type="entry name" value="SCF_F-box_component"/>
</dbReference>
<name>A0A8T0J142_CERPU</name>
<dbReference type="PROSITE" id="PS50181">
    <property type="entry name" value="FBOX"/>
    <property type="match status" value="1"/>
</dbReference>
<comment type="caution">
    <text evidence="3">The sequence shown here is derived from an EMBL/GenBank/DDBJ whole genome shotgun (WGS) entry which is preliminary data.</text>
</comment>
<dbReference type="Proteomes" id="UP000822688">
    <property type="component" value="Chromosome 1"/>
</dbReference>
<dbReference type="PANTHER" id="PTHR31672:SF2">
    <property type="entry name" value="F-BOX DOMAIN-CONTAINING PROTEIN"/>
    <property type="match status" value="1"/>
</dbReference>
<evidence type="ECO:0000313" key="3">
    <source>
        <dbReference type="EMBL" id="KAG0589257.1"/>
    </source>
</evidence>
<organism evidence="3 4">
    <name type="scientific">Ceratodon purpureus</name>
    <name type="common">Fire moss</name>
    <name type="synonym">Dicranum purpureum</name>
    <dbReference type="NCBI Taxonomy" id="3225"/>
    <lineage>
        <taxon>Eukaryota</taxon>
        <taxon>Viridiplantae</taxon>
        <taxon>Streptophyta</taxon>
        <taxon>Embryophyta</taxon>
        <taxon>Bryophyta</taxon>
        <taxon>Bryophytina</taxon>
        <taxon>Bryopsida</taxon>
        <taxon>Dicranidae</taxon>
        <taxon>Pseudoditrichales</taxon>
        <taxon>Ditrichaceae</taxon>
        <taxon>Ceratodon</taxon>
    </lineage>
</organism>